<comment type="caution">
    <text evidence="4">The sequence shown here is derived from an EMBL/GenBank/DDBJ whole genome shotgun (WGS) entry which is preliminary data.</text>
</comment>
<evidence type="ECO:0000313" key="5">
    <source>
        <dbReference type="Proteomes" id="UP001055712"/>
    </source>
</evidence>
<feature type="compositionally biased region" description="Polar residues" evidence="2">
    <location>
        <begin position="40"/>
        <end position="55"/>
    </location>
</feature>
<dbReference type="Proteomes" id="UP001055712">
    <property type="component" value="Unassembled WGS sequence"/>
</dbReference>
<gene>
    <name evidence="4" type="ORF">D9Q98_005381</name>
</gene>
<feature type="domain" description="Phosphotyrosine protein phosphatase I" evidence="3">
    <location>
        <begin position="88"/>
        <end position="266"/>
    </location>
</feature>
<evidence type="ECO:0000313" key="4">
    <source>
        <dbReference type="EMBL" id="KAI3429285.1"/>
    </source>
</evidence>
<reference evidence="4" key="2">
    <citation type="submission" date="2020-11" db="EMBL/GenBank/DDBJ databases">
        <authorList>
            <person name="Cecchin M."/>
            <person name="Marcolungo L."/>
            <person name="Rossato M."/>
            <person name="Girolomoni L."/>
            <person name="Cosentino E."/>
            <person name="Cuine S."/>
            <person name="Li-Beisson Y."/>
            <person name="Delledonne M."/>
            <person name="Ballottari M."/>
        </authorList>
    </citation>
    <scope>NUCLEOTIDE SEQUENCE</scope>
    <source>
        <strain evidence="4">211/11P</strain>
        <tissue evidence="4">Whole cell</tissue>
    </source>
</reference>
<dbReference type="SMART" id="SM00226">
    <property type="entry name" value="LMWPc"/>
    <property type="match status" value="1"/>
</dbReference>
<evidence type="ECO:0000259" key="3">
    <source>
        <dbReference type="SMART" id="SM00226"/>
    </source>
</evidence>
<dbReference type="Gene3D" id="3.40.50.2300">
    <property type="match status" value="1"/>
</dbReference>
<dbReference type="GO" id="GO:0004725">
    <property type="term" value="F:protein tyrosine phosphatase activity"/>
    <property type="evidence" value="ECO:0007669"/>
    <property type="project" value="UniProtKB-EC"/>
</dbReference>
<dbReference type="InterPro" id="IPR036196">
    <property type="entry name" value="Ptyr_pPase_sf"/>
</dbReference>
<sequence length="329" mass="35006">MYSMMHTATAQPACKRGGAAPCTAPLPLATPPARSRCSSQRAVQTHATPQQQNAASLDVSGAVVQPSFRQTPWAAEADTAADTNRAAARVAFISESGLCRSVLAAAAFKTALHSRSPELAAKVVCECRATKDYCLGQGPDPLTVLVAAERGWELPEAYKVQQFYESRDIVEFDVCLVMDKFTAADVLREVSVFDTIKTWGKANYSSKVRRLGEFSALNIAAPPSKDPEAGDIGDALYGNVGGEQELESVRRVAVEVQQACDGFADFIVSVAQQHEEAIQQQQAGDSDAAGAAGDASAEPASTRLGDTLTGVIRTMSAMEWLVPPMLQPR</sequence>
<dbReference type="EC" id="3.1.3.48" evidence="1"/>
<organism evidence="4 5">
    <name type="scientific">Chlorella vulgaris</name>
    <name type="common">Green alga</name>
    <dbReference type="NCBI Taxonomy" id="3077"/>
    <lineage>
        <taxon>Eukaryota</taxon>
        <taxon>Viridiplantae</taxon>
        <taxon>Chlorophyta</taxon>
        <taxon>core chlorophytes</taxon>
        <taxon>Trebouxiophyceae</taxon>
        <taxon>Chlorellales</taxon>
        <taxon>Chlorellaceae</taxon>
        <taxon>Chlorella clade</taxon>
        <taxon>Chlorella</taxon>
    </lineage>
</organism>
<feature type="region of interest" description="Disordered" evidence="2">
    <location>
        <begin position="40"/>
        <end position="59"/>
    </location>
</feature>
<feature type="region of interest" description="Disordered" evidence="2">
    <location>
        <begin position="278"/>
        <end position="304"/>
    </location>
</feature>
<evidence type="ECO:0000256" key="2">
    <source>
        <dbReference type="SAM" id="MobiDB-lite"/>
    </source>
</evidence>
<dbReference type="PANTHER" id="PTHR11717">
    <property type="entry name" value="LOW MOLECULAR WEIGHT PROTEIN TYROSINE PHOSPHATASE"/>
    <property type="match status" value="1"/>
</dbReference>
<dbReference type="InterPro" id="IPR023485">
    <property type="entry name" value="Ptyr_pPase"/>
</dbReference>
<reference evidence="4" key="1">
    <citation type="journal article" date="2019" name="Plant J.">
        <title>Chlorella vulgaris genome assembly and annotation reveals the molecular basis for metabolic acclimation to high light conditions.</title>
        <authorList>
            <person name="Cecchin M."/>
            <person name="Marcolungo L."/>
            <person name="Rossato M."/>
            <person name="Girolomoni L."/>
            <person name="Cosentino E."/>
            <person name="Cuine S."/>
            <person name="Li-Beisson Y."/>
            <person name="Delledonne M."/>
            <person name="Ballottari M."/>
        </authorList>
    </citation>
    <scope>NUCLEOTIDE SEQUENCE</scope>
    <source>
        <strain evidence="4">211/11P</strain>
    </source>
</reference>
<dbReference type="Pfam" id="PF01451">
    <property type="entry name" value="LMWPc"/>
    <property type="match status" value="1"/>
</dbReference>
<accession>A0A9D4TMM0</accession>
<dbReference type="SUPFAM" id="SSF52788">
    <property type="entry name" value="Phosphotyrosine protein phosphatases I"/>
    <property type="match status" value="1"/>
</dbReference>
<dbReference type="PANTHER" id="PTHR11717:SF7">
    <property type="entry name" value="LOW MOLECULAR WEIGHT PHOSPHOTYROSINE PROTEIN PHOSPHATASE"/>
    <property type="match status" value="1"/>
</dbReference>
<dbReference type="OrthoDB" id="3388at2759"/>
<feature type="compositionally biased region" description="Low complexity" evidence="2">
    <location>
        <begin position="278"/>
        <end position="297"/>
    </location>
</feature>
<proteinExistence type="predicted"/>
<protein>
    <recommendedName>
        <fullName evidence="1">protein-tyrosine-phosphatase</fullName>
        <ecNumber evidence="1">3.1.3.48</ecNumber>
    </recommendedName>
</protein>
<dbReference type="AlphaFoldDB" id="A0A9D4TMM0"/>
<dbReference type="InterPro" id="IPR050438">
    <property type="entry name" value="LMW_PTPase"/>
</dbReference>
<keyword evidence="5" id="KW-1185">Reference proteome</keyword>
<evidence type="ECO:0000256" key="1">
    <source>
        <dbReference type="ARBA" id="ARBA00013064"/>
    </source>
</evidence>
<dbReference type="EMBL" id="SIDB01000008">
    <property type="protein sequence ID" value="KAI3429285.1"/>
    <property type="molecule type" value="Genomic_DNA"/>
</dbReference>
<name>A0A9D4TMM0_CHLVU</name>